<dbReference type="RefSeq" id="XP_002425422.1">
    <property type="nucleotide sequence ID" value="XM_002425377.1"/>
</dbReference>
<protein>
    <submittedName>
        <fullName evidence="1 2">Uncharacterized protein</fullName>
    </submittedName>
</protein>
<dbReference type="STRING" id="121224.E0VH28"/>
<reference evidence="2" key="3">
    <citation type="submission" date="2021-02" db="UniProtKB">
        <authorList>
            <consortium name="EnsemblMetazoa"/>
        </authorList>
    </citation>
    <scope>IDENTIFICATION</scope>
    <source>
        <strain evidence="2">USDA</strain>
    </source>
</reference>
<dbReference type="GO" id="GO:0032979">
    <property type="term" value="P:protein insertion into mitochondrial inner membrane from matrix"/>
    <property type="evidence" value="ECO:0007669"/>
    <property type="project" value="TreeGrafter"/>
</dbReference>
<dbReference type="eggNOG" id="ENOG502TAVX">
    <property type="taxonomic scope" value="Eukaryota"/>
</dbReference>
<dbReference type="GO" id="GO:0043022">
    <property type="term" value="F:ribosome binding"/>
    <property type="evidence" value="ECO:0007669"/>
    <property type="project" value="TreeGrafter"/>
</dbReference>
<dbReference type="CTD" id="8240344"/>
<dbReference type="GO" id="GO:0005743">
    <property type="term" value="C:mitochondrial inner membrane"/>
    <property type="evidence" value="ECO:0007669"/>
    <property type="project" value="TreeGrafter"/>
</dbReference>
<keyword evidence="3" id="KW-1185">Reference proteome</keyword>
<evidence type="ECO:0000313" key="1">
    <source>
        <dbReference type="EMBL" id="EEB12684.1"/>
    </source>
</evidence>
<dbReference type="HOGENOM" id="CLU_1290363_0_0_1"/>
<gene>
    <name evidence="2" type="primary">8240344</name>
    <name evidence="1" type="ORF">Phum_PHUM200080</name>
</gene>
<name>E0VH28_PEDHC</name>
<evidence type="ECO:0000313" key="3">
    <source>
        <dbReference type="Proteomes" id="UP000009046"/>
    </source>
</evidence>
<dbReference type="AlphaFoldDB" id="E0VH28"/>
<proteinExistence type="predicted"/>
<organism>
    <name type="scientific">Pediculus humanus subsp. corporis</name>
    <name type="common">Body louse</name>
    <dbReference type="NCBI Taxonomy" id="121224"/>
    <lineage>
        <taxon>Eukaryota</taxon>
        <taxon>Metazoa</taxon>
        <taxon>Ecdysozoa</taxon>
        <taxon>Arthropoda</taxon>
        <taxon>Hexapoda</taxon>
        <taxon>Insecta</taxon>
        <taxon>Pterygota</taxon>
        <taxon>Neoptera</taxon>
        <taxon>Paraneoptera</taxon>
        <taxon>Psocodea</taxon>
        <taxon>Troctomorpha</taxon>
        <taxon>Phthiraptera</taxon>
        <taxon>Anoplura</taxon>
        <taxon>Pediculidae</taxon>
        <taxon>Pediculus</taxon>
    </lineage>
</organism>
<evidence type="ECO:0000313" key="2">
    <source>
        <dbReference type="EnsemblMetazoa" id="PHUM200080-PA"/>
    </source>
</evidence>
<dbReference type="VEuPathDB" id="VectorBase:PHUM200080"/>
<dbReference type="EnsemblMetazoa" id="PHUM200080-RA">
    <property type="protein sequence ID" value="PHUM200080-PA"/>
    <property type="gene ID" value="PHUM200080"/>
</dbReference>
<dbReference type="PANTHER" id="PTHR13333">
    <property type="entry name" value="M-AAA PROTEASE-INTERACTING PROTEIN 1, MITOCHONDRIAL"/>
    <property type="match status" value="1"/>
</dbReference>
<reference evidence="1" key="2">
    <citation type="submission" date="2007-04" db="EMBL/GenBank/DDBJ databases">
        <title>The genome of the human body louse.</title>
        <authorList>
            <consortium name="The Human Body Louse Genome Consortium"/>
            <person name="Kirkness E."/>
            <person name="Walenz B."/>
            <person name="Hass B."/>
            <person name="Bruggner R."/>
            <person name="Strausberg R."/>
        </authorList>
    </citation>
    <scope>NUCLEOTIDE SEQUENCE</scope>
    <source>
        <strain evidence="1">USDA</strain>
    </source>
</reference>
<dbReference type="Proteomes" id="UP000009046">
    <property type="component" value="Unassembled WGS sequence"/>
</dbReference>
<dbReference type="OrthoDB" id="7249367at2759"/>
<dbReference type="KEGG" id="phu:Phum_PHUM200080"/>
<sequence>MRYFFFSPVKTQLVSGKILNNKVLYRTLSNCLCKRSQKFRDTKTFYSGRFECTQQLFSKHLFYINDKYYLFDCSKRNFSVHSKTPHPLMDMNVVMSPNFFQSLRIMFNSYLIKNFDKEFSIVEFLNNSKLAVSVVTNLIAEMKFSELDGLLTHDCKTEVEKNIKTMDSAERLKLAINVEDIMQFFPCQADIIKEKRSVFCSCRDSSRYGYNLQL</sequence>
<dbReference type="InParanoid" id="E0VH28"/>
<dbReference type="GeneID" id="8240344"/>
<reference evidence="1" key="1">
    <citation type="submission" date="2007-04" db="EMBL/GenBank/DDBJ databases">
        <title>Annotation of Pediculus humanus corporis strain USDA.</title>
        <authorList>
            <person name="Kirkness E."/>
            <person name="Hannick L."/>
            <person name="Hass B."/>
            <person name="Bruggner R."/>
            <person name="Lawson D."/>
            <person name="Bidwell S."/>
            <person name="Joardar V."/>
            <person name="Caler E."/>
            <person name="Walenz B."/>
            <person name="Inman J."/>
            <person name="Schobel S."/>
            <person name="Galinsky K."/>
            <person name="Amedeo P."/>
            <person name="Strausberg R."/>
        </authorList>
    </citation>
    <scope>NUCLEOTIDE SEQUENCE</scope>
    <source>
        <strain evidence="1">USDA</strain>
    </source>
</reference>
<dbReference type="EMBL" id="AAZO01002319">
    <property type="status" value="NOT_ANNOTATED_CDS"/>
    <property type="molecule type" value="Genomic_DNA"/>
</dbReference>
<dbReference type="EMBL" id="DS235157">
    <property type="protein sequence ID" value="EEB12684.1"/>
    <property type="molecule type" value="Genomic_DNA"/>
</dbReference>
<dbReference type="PANTHER" id="PTHR13333:SF5">
    <property type="entry name" value="M-AAA PROTEASE-INTERACTING PROTEIN 1, MITOCHONDRIAL"/>
    <property type="match status" value="1"/>
</dbReference>
<accession>E0VH28</accession>